<evidence type="ECO:0000313" key="4">
    <source>
        <dbReference type="EMBL" id="EKX50615.1"/>
    </source>
</evidence>
<dbReference type="InterPro" id="IPR036770">
    <property type="entry name" value="Ankyrin_rpt-contain_sf"/>
</dbReference>
<dbReference type="PROSITE" id="PS50088">
    <property type="entry name" value="ANK_REPEAT"/>
    <property type="match status" value="1"/>
</dbReference>
<accession>L1JQZ5</accession>
<evidence type="ECO:0000256" key="1">
    <source>
        <dbReference type="ARBA" id="ARBA00022737"/>
    </source>
</evidence>
<dbReference type="Pfam" id="PF12796">
    <property type="entry name" value="Ank_2"/>
    <property type="match status" value="1"/>
</dbReference>
<evidence type="ECO:0000313" key="5">
    <source>
        <dbReference type="EnsemblProtists" id="EKX50615"/>
    </source>
</evidence>
<dbReference type="KEGG" id="gtt:GUITHDRAFT_40740"/>
<gene>
    <name evidence="4" type="ORF">GUITHDRAFT_40740</name>
</gene>
<dbReference type="SMART" id="SM00248">
    <property type="entry name" value="ANK"/>
    <property type="match status" value="2"/>
</dbReference>
<evidence type="ECO:0000256" key="3">
    <source>
        <dbReference type="PROSITE-ProRule" id="PRU00023"/>
    </source>
</evidence>
<reference evidence="5" key="3">
    <citation type="submission" date="2015-06" db="UniProtKB">
        <authorList>
            <consortium name="EnsemblProtists"/>
        </authorList>
    </citation>
    <scope>IDENTIFICATION</scope>
</reference>
<dbReference type="AlphaFoldDB" id="L1JQZ5"/>
<dbReference type="PANTHER" id="PTHR24171">
    <property type="entry name" value="ANKYRIN REPEAT DOMAIN-CONTAINING PROTEIN 39-RELATED"/>
    <property type="match status" value="1"/>
</dbReference>
<dbReference type="SUPFAM" id="SSF48403">
    <property type="entry name" value="Ankyrin repeat"/>
    <property type="match status" value="1"/>
</dbReference>
<dbReference type="PaxDb" id="55529-EKX50615"/>
<dbReference type="PROSITE" id="PS50297">
    <property type="entry name" value="ANK_REP_REGION"/>
    <property type="match status" value="1"/>
</dbReference>
<dbReference type="HOGENOM" id="CLU_000134_45_5_1"/>
<dbReference type="InterPro" id="IPR002110">
    <property type="entry name" value="Ankyrin_rpt"/>
</dbReference>
<dbReference type="OrthoDB" id="539213at2759"/>
<dbReference type="GeneID" id="17307266"/>
<keyword evidence="1" id="KW-0677">Repeat</keyword>
<dbReference type="Proteomes" id="UP000011087">
    <property type="component" value="Unassembled WGS sequence"/>
</dbReference>
<organism evidence="4">
    <name type="scientific">Guillardia theta (strain CCMP2712)</name>
    <name type="common">Cryptophyte</name>
    <dbReference type="NCBI Taxonomy" id="905079"/>
    <lineage>
        <taxon>Eukaryota</taxon>
        <taxon>Cryptophyceae</taxon>
        <taxon>Pyrenomonadales</taxon>
        <taxon>Geminigeraceae</taxon>
        <taxon>Guillardia</taxon>
    </lineage>
</organism>
<dbReference type="RefSeq" id="XP_005837595.1">
    <property type="nucleotide sequence ID" value="XM_005837538.1"/>
</dbReference>
<dbReference type="STRING" id="905079.L1JQZ5"/>
<keyword evidence="6" id="KW-1185">Reference proteome</keyword>
<sequence>DTEVPLHIAAFKGDVEEVKRLLKEGADVNEATETGWTAIMWAARGKRPEAMKVLKDAGADLLFKNKFGSTALHAAAHWGS</sequence>
<dbReference type="eggNOG" id="KOG0504">
    <property type="taxonomic scope" value="Eukaryota"/>
</dbReference>
<proteinExistence type="predicted"/>
<dbReference type="EMBL" id="JH992978">
    <property type="protein sequence ID" value="EKX50615.1"/>
    <property type="molecule type" value="Genomic_DNA"/>
</dbReference>
<name>L1JQZ5_GUITC</name>
<evidence type="ECO:0000313" key="6">
    <source>
        <dbReference type="Proteomes" id="UP000011087"/>
    </source>
</evidence>
<dbReference type="EnsemblProtists" id="EKX50615">
    <property type="protein sequence ID" value="EKX50615"/>
    <property type="gene ID" value="GUITHDRAFT_40740"/>
</dbReference>
<keyword evidence="2 3" id="KW-0040">ANK repeat</keyword>
<feature type="repeat" description="ANK" evidence="3">
    <location>
        <begin position="1"/>
        <end position="33"/>
    </location>
</feature>
<evidence type="ECO:0000256" key="2">
    <source>
        <dbReference type="ARBA" id="ARBA00023043"/>
    </source>
</evidence>
<dbReference type="Gene3D" id="1.25.40.20">
    <property type="entry name" value="Ankyrin repeat-containing domain"/>
    <property type="match status" value="1"/>
</dbReference>
<protein>
    <submittedName>
        <fullName evidence="4 5">Uncharacterized protein</fullName>
    </submittedName>
</protein>
<feature type="non-terminal residue" evidence="4">
    <location>
        <position position="80"/>
    </location>
</feature>
<feature type="non-terminal residue" evidence="4">
    <location>
        <position position="1"/>
    </location>
</feature>
<reference evidence="6" key="2">
    <citation type="submission" date="2012-11" db="EMBL/GenBank/DDBJ databases">
        <authorList>
            <person name="Kuo A."/>
            <person name="Curtis B.A."/>
            <person name="Tanifuji G."/>
            <person name="Burki F."/>
            <person name="Gruber A."/>
            <person name="Irimia M."/>
            <person name="Maruyama S."/>
            <person name="Arias M.C."/>
            <person name="Ball S.G."/>
            <person name="Gile G.H."/>
            <person name="Hirakawa Y."/>
            <person name="Hopkins J.F."/>
            <person name="Rensing S.A."/>
            <person name="Schmutz J."/>
            <person name="Symeonidi A."/>
            <person name="Elias M."/>
            <person name="Eveleigh R.J."/>
            <person name="Herman E.K."/>
            <person name="Klute M.J."/>
            <person name="Nakayama T."/>
            <person name="Obornik M."/>
            <person name="Reyes-Prieto A."/>
            <person name="Armbrust E.V."/>
            <person name="Aves S.J."/>
            <person name="Beiko R.G."/>
            <person name="Coutinho P."/>
            <person name="Dacks J.B."/>
            <person name="Durnford D.G."/>
            <person name="Fast N.M."/>
            <person name="Green B.R."/>
            <person name="Grisdale C."/>
            <person name="Hempe F."/>
            <person name="Henrissat B."/>
            <person name="Hoppner M.P."/>
            <person name="Ishida K.-I."/>
            <person name="Kim E."/>
            <person name="Koreny L."/>
            <person name="Kroth P.G."/>
            <person name="Liu Y."/>
            <person name="Malik S.-B."/>
            <person name="Maier U.G."/>
            <person name="McRose D."/>
            <person name="Mock T."/>
            <person name="Neilson J.A."/>
            <person name="Onodera N.T."/>
            <person name="Poole A.M."/>
            <person name="Pritham E.J."/>
            <person name="Richards T.A."/>
            <person name="Rocap G."/>
            <person name="Roy S.W."/>
            <person name="Sarai C."/>
            <person name="Schaack S."/>
            <person name="Shirato S."/>
            <person name="Slamovits C.H."/>
            <person name="Spencer D.F."/>
            <person name="Suzuki S."/>
            <person name="Worden A.Z."/>
            <person name="Zauner S."/>
            <person name="Barry K."/>
            <person name="Bell C."/>
            <person name="Bharti A.K."/>
            <person name="Crow J.A."/>
            <person name="Grimwood J."/>
            <person name="Kramer R."/>
            <person name="Lindquist E."/>
            <person name="Lucas S."/>
            <person name="Salamov A."/>
            <person name="McFadden G.I."/>
            <person name="Lane C.E."/>
            <person name="Keeling P.J."/>
            <person name="Gray M.W."/>
            <person name="Grigoriev I.V."/>
            <person name="Archibald J.M."/>
        </authorList>
    </citation>
    <scope>NUCLEOTIDE SEQUENCE</scope>
    <source>
        <strain evidence="6">CCMP2712</strain>
    </source>
</reference>
<reference evidence="4 6" key="1">
    <citation type="journal article" date="2012" name="Nature">
        <title>Algal genomes reveal evolutionary mosaicism and the fate of nucleomorphs.</title>
        <authorList>
            <consortium name="DOE Joint Genome Institute"/>
            <person name="Curtis B.A."/>
            <person name="Tanifuji G."/>
            <person name="Burki F."/>
            <person name="Gruber A."/>
            <person name="Irimia M."/>
            <person name="Maruyama S."/>
            <person name="Arias M.C."/>
            <person name="Ball S.G."/>
            <person name="Gile G.H."/>
            <person name="Hirakawa Y."/>
            <person name="Hopkins J.F."/>
            <person name="Kuo A."/>
            <person name="Rensing S.A."/>
            <person name="Schmutz J."/>
            <person name="Symeonidi A."/>
            <person name="Elias M."/>
            <person name="Eveleigh R.J."/>
            <person name="Herman E.K."/>
            <person name="Klute M.J."/>
            <person name="Nakayama T."/>
            <person name="Obornik M."/>
            <person name="Reyes-Prieto A."/>
            <person name="Armbrust E.V."/>
            <person name="Aves S.J."/>
            <person name="Beiko R.G."/>
            <person name="Coutinho P."/>
            <person name="Dacks J.B."/>
            <person name="Durnford D.G."/>
            <person name="Fast N.M."/>
            <person name="Green B.R."/>
            <person name="Grisdale C.J."/>
            <person name="Hempel F."/>
            <person name="Henrissat B."/>
            <person name="Hoppner M.P."/>
            <person name="Ishida K."/>
            <person name="Kim E."/>
            <person name="Koreny L."/>
            <person name="Kroth P.G."/>
            <person name="Liu Y."/>
            <person name="Malik S.B."/>
            <person name="Maier U.G."/>
            <person name="McRose D."/>
            <person name="Mock T."/>
            <person name="Neilson J.A."/>
            <person name="Onodera N.T."/>
            <person name="Poole A.M."/>
            <person name="Pritham E.J."/>
            <person name="Richards T.A."/>
            <person name="Rocap G."/>
            <person name="Roy S.W."/>
            <person name="Sarai C."/>
            <person name="Schaack S."/>
            <person name="Shirato S."/>
            <person name="Slamovits C.H."/>
            <person name="Spencer D.F."/>
            <person name="Suzuki S."/>
            <person name="Worden A.Z."/>
            <person name="Zauner S."/>
            <person name="Barry K."/>
            <person name="Bell C."/>
            <person name="Bharti A.K."/>
            <person name="Crow J.A."/>
            <person name="Grimwood J."/>
            <person name="Kramer R."/>
            <person name="Lindquist E."/>
            <person name="Lucas S."/>
            <person name="Salamov A."/>
            <person name="McFadden G.I."/>
            <person name="Lane C.E."/>
            <person name="Keeling P.J."/>
            <person name="Gray M.W."/>
            <person name="Grigoriev I.V."/>
            <person name="Archibald J.M."/>
        </authorList>
    </citation>
    <scope>NUCLEOTIDE SEQUENCE</scope>
    <source>
        <strain evidence="4 6">CCMP2712</strain>
    </source>
</reference>